<proteinExistence type="predicted"/>
<keyword evidence="2" id="KW-1185">Reference proteome</keyword>
<organism evidence="1 2">
    <name type="scientific">Knufia fluminis</name>
    <dbReference type="NCBI Taxonomy" id="191047"/>
    <lineage>
        <taxon>Eukaryota</taxon>
        <taxon>Fungi</taxon>
        <taxon>Dikarya</taxon>
        <taxon>Ascomycota</taxon>
        <taxon>Pezizomycotina</taxon>
        <taxon>Eurotiomycetes</taxon>
        <taxon>Chaetothyriomycetidae</taxon>
        <taxon>Chaetothyriales</taxon>
        <taxon>Trichomeriaceae</taxon>
        <taxon>Knufia</taxon>
    </lineage>
</organism>
<dbReference type="EMBL" id="JAKLMC020000008">
    <property type="protein sequence ID" value="KAK5954541.1"/>
    <property type="molecule type" value="Genomic_DNA"/>
</dbReference>
<evidence type="ECO:0000313" key="1">
    <source>
        <dbReference type="EMBL" id="KAK5954541.1"/>
    </source>
</evidence>
<comment type="caution">
    <text evidence="1">The sequence shown here is derived from an EMBL/GenBank/DDBJ whole genome shotgun (WGS) entry which is preliminary data.</text>
</comment>
<gene>
    <name evidence="1" type="ORF">OHC33_004263</name>
</gene>
<dbReference type="AlphaFoldDB" id="A0AAN8EV94"/>
<reference evidence="1 2" key="1">
    <citation type="submission" date="2022-12" db="EMBL/GenBank/DDBJ databases">
        <title>Genomic features and morphological characterization of a novel Knufia sp. strain isolated from spacecraft assembly facility.</title>
        <authorList>
            <person name="Teixeira M."/>
            <person name="Chander A.M."/>
            <person name="Stajich J.E."/>
            <person name="Venkateswaran K."/>
        </authorList>
    </citation>
    <scope>NUCLEOTIDE SEQUENCE [LARGE SCALE GENOMIC DNA]</scope>
    <source>
        <strain evidence="1 2">FJI-L2-BK-P2</strain>
    </source>
</reference>
<name>A0AAN8EV94_9EURO</name>
<sequence>MVQEAVIAVPSNEDYERQHDLMSNTYSAVLQFTKIEIVTDLAQYQDDFISCRLLEEVVRDKQVKVNLVLDSWDETDQAETIVPMFSNWRCASIVFQNITPQITTAVAQKVTSRQPLARNLLPAAQDLHARLEEVIASGLLAQVFRSDVAADRLWRAVWSYDTLKPSYNERKGVILSQAHEALQMHRDTEIEQTKRTAESRIALVQGRQATGASASEIAEQEQEIRKWQEQRQAQLLSDYSSAHEKIQVLQDRVP</sequence>
<dbReference type="Proteomes" id="UP001316803">
    <property type="component" value="Unassembled WGS sequence"/>
</dbReference>
<accession>A0AAN8EV94</accession>
<evidence type="ECO:0000313" key="2">
    <source>
        <dbReference type="Proteomes" id="UP001316803"/>
    </source>
</evidence>
<protein>
    <submittedName>
        <fullName evidence="1">Uncharacterized protein</fullName>
    </submittedName>
</protein>